<reference evidence="4 5" key="1">
    <citation type="submission" date="2017-04" db="EMBL/GenBank/DDBJ databases">
        <title>Comparative genome analysis of Subtercola boreus.</title>
        <authorList>
            <person name="Cho Y.-J."/>
            <person name="Cho A."/>
            <person name="Kim O.-S."/>
            <person name="Lee J.-I."/>
        </authorList>
    </citation>
    <scope>NUCLEOTIDE SEQUENCE [LARGE SCALE GENOMIC DNA]</scope>
    <source>
        <strain evidence="4 5">P27444</strain>
    </source>
</reference>
<evidence type="ECO:0000256" key="2">
    <source>
        <dbReference type="ARBA" id="ARBA00022679"/>
    </source>
</evidence>
<sequence>MSLRQKWDQLGVAAYNIVLTFVPSHTVRLGALRLWGASIGEGSTISRGTTLFDIDKIVIGRDCTIGFRCLLDARGGITLGDNVVLASDTHIITGRHLVDSDTFEAVFEAVSVDSFAWVASRSTIVGGVSIGRGAVVGACSLVRTDVPAMQVVAGVPAVRRGERTSALDYSAKYRRLFY</sequence>
<dbReference type="RefSeq" id="WP_116281888.1">
    <property type="nucleotide sequence ID" value="NZ_NBXA01000006.1"/>
</dbReference>
<evidence type="ECO:0008006" key="6">
    <source>
        <dbReference type="Google" id="ProtNLM"/>
    </source>
</evidence>
<evidence type="ECO:0000256" key="3">
    <source>
        <dbReference type="ARBA" id="ARBA00022737"/>
    </source>
</evidence>
<dbReference type="OrthoDB" id="2643438at2"/>
<dbReference type="GO" id="GO:0008374">
    <property type="term" value="F:O-acyltransferase activity"/>
    <property type="evidence" value="ECO:0007669"/>
    <property type="project" value="TreeGrafter"/>
</dbReference>
<dbReference type="PROSITE" id="PS00101">
    <property type="entry name" value="HEXAPEP_TRANSFERASES"/>
    <property type="match status" value="1"/>
</dbReference>
<dbReference type="InterPro" id="IPR001451">
    <property type="entry name" value="Hexapep"/>
</dbReference>
<accession>A0A3E0W1D2</accession>
<dbReference type="AlphaFoldDB" id="A0A3E0W1D2"/>
<comment type="caution">
    <text evidence="4">The sequence shown here is derived from an EMBL/GenBank/DDBJ whole genome shotgun (WGS) entry which is preliminary data.</text>
</comment>
<keyword evidence="2" id="KW-0808">Transferase</keyword>
<evidence type="ECO:0000313" key="4">
    <source>
        <dbReference type="EMBL" id="RFA15800.1"/>
    </source>
</evidence>
<dbReference type="InterPro" id="IPR018357">
    <property type="entry name" value="Hexapep_transf_CS"/>
</dbReference>
<dbReference type="PANTHER" id="PTHR23416:SF23">
    <property type="entry name" value="ACETYLTRANSFERASE C18B11.09C-RELATED"/>
    <property type="match status" value="1"/>
</dbReference>
<gene>
    <name evidence="4" type="ORF">B7R21_03605</name>
</gene>
<dbReference type="EMBL" id="NBXA01000006">
    <property type="protein sequence ID" value="RFA15800.1"/>
    <property type="molecule type" value="Genomic_DNA"/>
</dbReference>
<protein>
    <recommendedName>
        <fullName evidence="6">Acetyltransferase</fullName>
    </recommendedName>
</protein>
<dbReference type="InterPro" id="IPR011004">
    <property type="entry name" value="Trimer_LpxA-like_sf"/>
</dbReference>
<dbReference type="Gene3D" id="2.160.10.10">
    <property type="entry name" value="Hexapeptide repeat proteins"/>
    <property type="match status" value="1"/>
</dbReference>
<proteinExistence type="inferred from homology"/>
<evidence type="ECO:0000256" key="1">
    <source>
        <dbReference type="ARBA" id="ARBA00007274"/>
    </source>
</evidence>
<dbReference type="CDD" id="cd04647">
    <property type="entry name" value="LbH_MAT_like"/>
    <property type="match status" value="1"/>
</dbReference>
<evidence type="ECO:0000313" key="5">
    <source>
        <dbReference type="Proteomes" id="UP000256709"/>
    </source>
</evidence>
<dbReference type="GO" id="GO:0005829">
    <property type="term" value="C:cytosol"/>
    <property type="evidence" value="ECO:0007669"/>
    <property type="project" value="TreeGrafter"/>
</dbReference>
<dbReference type="InterPro" id="IPR051159">
    <property type="entry name" value="Hexapeptide_acetyltransf"/>
</dbReference>
<comment type="similarity">
    <text evidence="1">Belongs to the transferase hexapeptide repeat family.</text>
</comment>
<keyword evidence="3" id="KW-0677">Repeat</keyword>
<organism evidence="4 5">
    <name type="scientific">Subtercola boreus</name>
    <dbReference type="NCBI Taxonomy" id="120213"/>
    <lineage>
        <taxon>Bacteria</taxon>
        <taxon>Bacillati</taxon>
        <taxon>Actinomycetota</taxon>
        <taxon>Actinomycetes</taxon>
        <taxon>Micrococcales</taxon>
        <taxon>Microbacteriaceae</taxon>
        <taxon>Subtercola</taxon>
    </lineage>
</organism>
<dbReference type="PANTHER" id="PTHR23416">
    <property type="entry name" value="SIALIC ACID SYNTHASE-RELATED"/>
    <property type="match status" value="1"/>
</dbReference>
<dbReference type="SUPFAM" id="SSF51161">
    <property type="entry name" value="Trimeric LpxA-like enzymes"/>
    <property type="match status" value="1"/>
</dbReference>
<name>A0A3E0W1D2_9MICO</name>
<dbReference type="Proteomes" id="UP000256709">
    <property type="component" value="Unassembled WGS sequence"/>
</dbReference>
<dbReference type="Pfam" id="PF14602">
    <property type="entry name" value="Hexapep_2"/>
    <property type="match status" value="2"/>
</dbReference>